<evidence type="ECO:0000313" key="3">
    <source>
        <dbReference type="EMBL" id="UJO24541.1"/>
    </source>
</evidence>
<dbReference type="RefSeq" id="XP_047768907.1">
    <property type="nucleotide sequence ID" value="XM_047912844.1"/>
</dbReference>
<organism evidence="3 4">
    <name type="scientific">Passalora fulva</name>
    <name type="common">Tomato leaf mold</name>
    <name type="synonym">Cladosporium fulvum</name>
    <dbReference type="NCBI Taxonomy" id="5499"/>
    <lineage>
        <taxon>Eukaryota</taxon>
        <taxon>Fungi</taxon>
        <taxon>Dikarya</taxon>
        <taxon>Ascomycota</taxon>
        <taxon>Pezizomycotina</taxon>
        <taxon>Dothideomycetes</taxon>
        <taxon>Dothideomycetidae</taxon>
        <taxon>Mycosphaerellales</taxon>
        <taxon>Mycosphaerellaceae</taxon>
        <taxon>Fulvia</taxon>
    </lineage>
</organism>
<keyword evidence="2" id="KW-0560">Oxidoreductase</keyword>
<dbReference type="KEGG" id="ffu:CLAFUR5_13696"/>
<dbReference type="AlphaFoldDB" id="A0A9Q8PLB0"/>
<dbReference type="GeneID" id="71993574"/>
<reference evidence="3" key="2">
    <citation type="journal article" date="2022" name="Microb. Genom.">
        <title>A chromosome-scale genome assembly of the tomato pathogen Cladosporium fulvum reveals a compartmentalized genome architecture and the presence of a dispensable chromosome.</title>
        <authorList>
            <person name="Zaccaron A.Z."/>
            <person name="Chen L.H."/>
            <person name="Samaras A."/>
            <person name="Stergiopoulos I."/>
        </authorList>
    </citation>
    <scope>NUCLEOTIDE SEQUENCE</scope>
    <source>
        <strain evidence="3">Race5_Kim</strain>
    </source>
</reference>
<proteinExistence type="inferred from homology"/>
<dbReference type="InterPro" id="IPR002347">
    <property type="entry name" value="SDR_fam"/>
</dbReference>
<dbReference type="GO" id="GO:0016491">
    <property type="term" value="F:oxidoreductase activity"/>
    <property type="evidence" value="ECO:0007669"/>
    <property type="project" value="UniProtKB-KW"/>
</dbReference>
<accession>A0A9Q8PLB0</accession>
<dbReference type="Proteomes" id="UP000756132">
    <property type="component" value="Chromosome 12"/>
</dbReference>
<gene>
    <name evidence="3" type="ORF">CLAFUR5_13696</name>
</gene>
<protein>
    <submittedName>
        <fullName evidence="3">Uncharacterized protein</fullName>
    </submittedName>
</protein>
<sequence>MEKITDSQPPTLRLREQDLVGKVAVITGDIFILNAAAPYITDVGNLDAAEVSKSLLCNVQTNALIVDELVKRQSFQPNSRIIFISSVRGCMPWKRQLMYSAGKAVGKMMCKTWAECCGGRHEEFSFMTGTTANAIVTGLTATDAVLNMPGDILQEVKEEFLPHQDIPKFAVAEDVADALGMLCGNDARWITGQSISVSGELVKLQ</sequence>
<evidence type="ECO:0000256" key="1">
    <source>
        <dbReference type="ARBA" id="ARBA00006484"/>
    </source>
</evidence>
<dbReference type="EMBL" id="CP090174">
    <property type="protein sequence ID" value="UJO24541.1"/>
    <property type="molecule type" value="Genomic_DNA"/>
</dbReference>
<dbReference type="PANTHER" id="PTHR24321">
    <property type="entry name" value="DEHYDROGENASES, SHORT CHAIN"/>
    <property type="match status" value="1"/>
</dbReference>
<dbReference type="Gene3D" id="3.40.50.720">
    <property type="entry name" value="NAD(P)-binding Rossmann-like Domain"/>
    <property type="match status" value="1"/>
</dbReference>
<dbReference type="OrthoDB" id="47007at2759"/>
<name>A0A9Q8PLB0_PASFU</name>
<evidence type="ECO:0000313" key="4">
    <source>
        <dbReference type="Proteomes" id="UP000756132"/>
    </source>
</evidence>
<keyword evidence="4" id="KW-1185">Reference proteome</keyword>
<reference evidence="3" key="1">
    <citation type="submission" date="2021-12" db="EMBL/GenBank/DDBJ databases">
        <authorList>
            <person name="Zaccaron A."/>
            <person name="Stergiopoulos I."/>
        </authorList>
    </citation>
    <scope>NUCLEOTIDE SEQUENCE</scope>
    <source>
        <strain evidence="3">Race5_Kim</strain>
    </source>
</reference>
<dbReference type="CDD" id="cd05233">
    <property type="entry name" value="SDR_c"/>
    <property type="match status" value="1"/>
</dbReference>
<dbReference type="SUPFAM" id="SSF51735">
    <property type="entry name" value="NAD(P)-binding Rossmann-fold domains"/>
    <property type="match status" value="1"/>
</dbReference>
<dbReference type="InterPro" id="IPR036291">
    <property type="entry name" value="NAD(P)-bd_dom_sf"/>
</dbReference>
<evidence type="ECO:0000256" key="2">
    <source>
        <dbReference type="ARBA" id="ARBA00023002"/>
    </source>
</evidence>
<dbReference type="PANTHER" id="PTHR24321:SF8">
    <property type="entry name" value="ESTRADIOL 17-BETA-DEHYDROGENASE 8-RELATED"/>
    <property type="match status" value="1"/>
</dbReference>
<comment type="similarity">
    <text evidence="1">Belongs to the short-chain dehydrogenases/reductases (SDR) family.</text>
</comment>
<dbReference type="Pfam" id="PF13561">
    <property type="entry name" value="adh_short_C2"/>
    <property type="match status" value="1"/>
</dbReference>